<feature type="signal peptide" evidence="2">
    <location>
        <begin position="1"/>
        <end position="28"/>
    </location>
</feature>
<keyword evidence="4" id="KW-1185">Reference proteome</keyword>
<organism evidence="3 4">
    <name type="scientific">Hydrogenophaga intermedia</name>
    <dbReference type="NCBI Taxonomy" id="65786"/>
    <lineage>
        <taxon>Bacteria</taxon>
        <taxon>Pseudomonadati</taxon>
        <taxon>Pseudomonadota</taxon>
        <taxon>Betaproteobacteria</taxon>
        <taxon>Burkholderiales</taxon>
        <taxon>Comamonadaceae</taxon>
        <taxon>Hydrogenophaga</taxon>
    </lineage>
</organism>
<dbReference type="PROSITE" id="PS51257">
    <property type="entry name" value="PROKAR_LIPOPROTEIN"/>
    <property type="match status" value="1"/>
</dbReference>
<dbReference type="AlphaFoldDB" id="A0A1L1PKD7"/>
<dbReference type="Gene3D" id="2.60.40.10">
    <property type="entry name" value="Immunoglobulins"/>
    <property type="match status" value="1"/>
</dbReference>
<protein>
    <recommendedName>
        <fullName evidence="5">Lipoprotein</fullName>
    </recommendedName>
</protein>
<dbReference type="RefSeq" id="WP_009518171.1">
    <property type="nucleotide sequence ID" value="NZ_CCAE010000079.1"/>
</dbReference>
<dbReference type="EMBL" id="CCAE010000079">
    <property type="protein sequence ID" value="CDN90368.1"/>
    <property type="molecule type" value="Genomic_DNA"/>
</dbReference>
<evidence type="ECO:0000313" key="3">
    <source>
        <dbReference type="EMBL" id="CDN90368.1"/>
    </source>
</evidence>
<gene>
    <name evidence="3" type="ORF">BN948_04812</name>
</gene>
<dbReference type="Proteomes" id="UP000028878">
    <property type="component" value="Unassembled WGS sequence"/>
</dbReference>
<proteinExistence type="predicted"/>
<sequence precursor="true">MSSRLHRILAALCCAATLSGCGGGSAIAPLPLPASSPPPASPSPTTPPAAPPALTSSTDALSLAVSGQPRHFVITNVGGQDALNLLATTTTALPAGTSFTTDCATLAPGASCTLTVTPGATPSATPGDLAPLPAEMGLSGSNTNTLALSIWVLDFGSVYQGGHLFDIDDSTPATAGVGGKVLALNDAATLTTWGPDDSATRLNLSLTDGAANTAAIVSQYGPPSSPSPTARYPAWACASSNDAGFSDWYLPAICELGYDSTGWGSGCGTSSSPLVPNVLANLVDRGHAVGLSAINSYWSSSTVPATPWVQLYAPGANAHHQDSYGAGNSSRCVRALTP</sequence>
<name>A0A1L1PKD7_HYDIT</name>
<keyword evidence="2" id="KW-0732">Signal</keyword>
<feature type="compositionally biased region" description="Pro residues" evidence="1">
    <location>
        <begin position="32"/>
        <end position="51"/>
    </location>
</feature>
<reference evidence="4" key="1">
    <citation type="submission" date="2014-11" db="EMBL/GenBank/DDBJ databases">
        <title>Draft genome sequence of Hydrogenophaga intermedia S1.</title>
        <authorList>
            <person name="Gan H.M."/>
            <person name="Chew T.H."/>
            <person name="Stolz A."/>
        </authorList>
    </citation>
    <scope>NUCLEOTIDE SEQUENCE [LARGE SCALE GENOMIC DNA]</scope>
    <source>
        <strain evidence="4">S1</strain>
    </source>
</reference>
<evidence type="ECO:0000313" key="4">
    <source>
        <dbReference type="Proteomes" id="UP000028878"/>
    </source>
</evidence>
<feature type="chain" id="PRO_5009681572" description="Lipoprotein" evidence="2">
    <location>
        <begin position="29"/>
        <end position="338"/>
    </location>
</feature>
<dbReference type="InterPro" id="IPR013783">
    <property type="entry name" value="Ig-like_fold"/>
</dbReference>
<evidence type="ECO:0000256" key="1">
    <source>
        <dbReference type="SAM" id="MobiDB-lite"/>
    </source>
</evidence>
<evidence type="ECO:0000256" key="2">
    <source>
        <dbReference type="SAM" id="SignalP"/>
    </source>
</evidence>
<accession>A0A1L1PKD7</accession>
<evidence type="ECO:0008006" key="5">
    <source>
        <dbReference type="Google" id="ProtNLM"/>
    </source>
</evidence>
<feature type="region of interest" description="Disordered" evidence="1">
    <location>
        <begin position="32"/>
        <end position="56"/>
    </location>
</feature>